<dbReference type="EMBL" id="JAHESC010000048">
    <property type="protein sequence ID" value="MBT1689800.1"/>
    <property type="molecule type" value="Genomic_DNA"/>
</dbReference>
<name>A0AAP2DFL8_9BACT</name>
<dbReference type="Proteomes" id="UP001319180">
    <property type="component" value="Unassembled WGS sequence"/>
</dbReference>
<protein>
    <submittedName>
        <fullName evidence="1">Uncharacterized protein</fullName>
    </submittedName>
</protein>
<reference evidence="1 2" key="1">
    <citation type="submission" date="2021-05" db="EMBL/GenBank/DDBJ databases">
        <title>A Polyphasic approach of four new species of the genus Ohtaekwangia: Ohtaekwangia histidinii sp. nov., Ohtaekwangia cretensis sp. nov., Ohtaekwangia indiensis sp. nov., Ohtaekwangia reichenbachii sp. nov. from diverse environment.</title>
        <authorList>
            <person name="Octaviana S."/>
        </authorList>
    </citation>
    <scope>NUCLEOTIDE SEQUENCE [LARGE SCALE GENOMIC DNA]</scope>
    <source>
        <strain evidence="1 2">PWU37</strain>
    </source>
</reference>
<evidence type="ECO:0000313" key="2">
    <source>
        <dbReference type="Proteomes" id="UP001319180"/>
    </source>
</evidence>
<proteinExistence type="predicted"/>
<evidence type="ECO:0000313" key="1">
    <source>
        <dbReference type="EMBL" id="MBT1689800.1"/>
    </source>
</evidence>
<keyword evidence="2" id="KW-1185">Reference proteome</keyword>
<sequence length="284" mass="32583">MDLNGPPTRRIFSKLLINPDSTIFEPNPATVERTGALRATIEISAFFQILRLEKAQAMSTKPSGWIPFILTFSGTRHWPKQLSSTSTLVILQTKRCFCQKRKKLLQPGSLNAMMNHAHHIVTNDRRYPTAPQSLNFVFSINEDYKRYWDAYYSLVPFLLLYATAVVDRLVSELIKFDPYSFSWREMERFLGLIFYMEKAGGSQQRKASKPVFKELTKLFTVKCKCGHHNALERADFKLLYDGGVLLCVKCTSQIHHYKEFQQKMVAFFNGGTASPSKTTTLDNT</sequence>
<comment type="caution">
    <text evidence="1">The sequence shown here is derived from an EMBL/GenBank/DDBJ whole genome shotgun (WGS) entry which is preliminary data.</text>
</comment>
<accession>A0AAP2DFL8</accession>
<organism evidence="1 2">
    <name type="scientific">Dawidia soli</name>
    <dbReference type="NCBI Taxonomy" id="2782352"/>
    <lineage>
        <taxon>Bacteria</taxon>
        <taxon>Pseudomonadati</taxon>
        <taxon>Bacteroidota</taxon>
        <taxon>Cytophagia</taxon>
        <taxon>Cytophagales</taxon>
        <taxon>Chryseotaleaceae</taxon>
        <taxon>Dawidia</taxon>
    </lineage>
</organism>
<gene>
    <name evidence="1" type="ORF">KK078_24780</name>
</gene>
<dbReference type="AlphaFoldDB" id="A0AAP2DFL8"/>